<evidence type="ECO:0000313" key="2">
    <source>
        <dbReference type="Proteomes" id="UP000515158"/>
    </source>
</evidence>
<gene>
    <name evidence="3" type="primary">LOC117651997</name>
</gene>
<dbReference type="RefSeq" id="XP_034252514.1">
    <property type="nucleotide sequence ID" value="XM_034396623.1"/>
</dbReference>
<feature type="compositionally biased region" description="Basic and acidic residues" evidence="1">
    <location>
        <begin position="1"/>
        <end position="16"/>
    </location>
</feature>
<feature type="region of interest" description="Disordered" evidence="1">
    <location>
        <begin position="1"/>
        <end position="133"/>
    </location>
</feature>
<organism evidence="3">
    <name type="scientific">Thrips palmi</name>
    <name type="common">Melon thrips</name>
    <dbReference type="NCBI Taxonomy" id="161013"/>
    <lineage>
        <taxon>Eukaryota</taxon>
        <taxon>Metazoa</taxon>
        <taxon>Ecdysozoa</taxon>
        <taxon>Arthropoda</taxon>
        <taxon>Hexapoda</taxon>
        <taxon>Insecta</taxon>
        <taxon>Pterygota</taxon>
        <taxon>Neoptera</taxon>
        <taxon>Paraneoptera</taxon>
        <taxon>Thysanoptera</taxon>
        <taxon>Terebrantia</taxon>
        <taxon>Thripoidea</taxon>
        <taxon>Thripidae</taxon>
        <taxon>Thrips</taxon>
    </lineage>
</organism>
<evidence type="ECO:0000256" key="1">
    <source>
        <dbReference type="SAM" id="MobiDB-lite"/>
    </source>
</evidence>
<feature type="compositionally biased region" description="Pro residues" evidence="1">
    <location>
        <begin position="60"/>
        <end position="71"/>
    </location>
</feature>
<reference evidence="3" key="1">
    <citation type="submission" date="2025-08" db="UniProtKB">
        <authorList>
            <consortium name="RefSeq"/>
        </authorList>
    </citation>
    <scope>IDENTIFICATION</scope>
    <source>
        <tissue evidence="3">Total insect</tissue>
    </source>
</reference>
<dbReference type="AlphaFoldDB" id="A0A6P9A5K5"/>
<dbReference type="InParanoid" id="A0A6P9A5K5"/>
<protein>
    <submittedName>
        <fullName evidence="3">Uncharacterized protein LOC117651997</fullName>
    </submittedName>
</protein>
<sequence>MDRRLSGGGDRGDPRDASSSSRTPMAWRHRDQLYQQQQGYHGEQLYSAPRSGRSSVGQPSRPPRTVSPPDTPDTSNSSSLSSESHVPGLPGMQHSPQHAYAAYGGYGGGGYGGPPPPMAAHAMPMPGWDGEPS</sequence>
<proteinExistence type="predicted"/>
<name>A0A6P9A5K5_THRPL</name>
<feature type="compositionally biased region" description="Low complexity" evidence="1">
    <location>
        <begin position="72"/>
        <end position="87"/>
    </location>
</feature>
<dbReference type="Proteomes" id="UP000515158">
    <property type="component" value="Unplaced"/>
</dbReference>
<keyword evidence="2" id="KW-1185">Reference proteome</keyword>
<accession>A0A6P9A5K5</accession>
<dbReference type="KEGG" id="tpal:117651997"/>
<evidence type="ECO:0000313" key="3">
    <source>
        <dbReference type="RefSeq" id="XP_034252514.1"/>
    </source>
</evidence>
<dbReference type="GeneID" id="117651997"/>